<organism evidence="2 3">
    <name type="scientific">Tanacetum coccineum</name>
    <dbReference type="NCBI Taxonomy" id="301880"/>
    <lineage>
        <taxon>Eukaryota</taxon>
        <taxon>Viridiplantae</taxon>
        <taxon>Streptophyta</taxon>
        <taxon>Embryophyta</taxon>
        <taxon>Tracheophyta</taxon>
        <taxon>Spermatophyta</taxon>
        <taxon>Magnoliopsida</taxon>
        <taxon>eudicotyledons</taxon>
        <taxon>Gunneridae</taxon>
        <taxon>Pentapetalae</taxon>
        <taxon>asterids</taxon>
        <taxon>campanulids</taxon>
        <taxon>Asterales</taxon>
        <taxon>Asteraceae</taxon>
        <taxon>Asteroideae</taxon>
        <taxon>Anthemideae</taxon>
        <taxon>Anthemidinae</taxon>
        <taxon>Tanacetum</taxon>
    </lineage>
</organism>
<reference evidence="2" key="1">
    <citation type="journal article" date="2022" name="Int. J. Mol. Sci.">
        <title>Draft Genome of Tanacetum Coccineum: Genomic Comparison of Closely Related Tanacetum-Family Plants.</title>
        <authorList>
            <person name="Yamashiro T."/>
            <person name="Shiraishi A."/>
            <person name="Nakayama K."/>
            <person name="Satake H."/>
        </authorList>
    </citation>
    <scope>NUCLEOTIDE SEQUENCE</scope>
</reference>
<feature type="region of interest" description="Disordered" evidence="1">
    <location>
        <begin position="233"/>
        <end position="287"/>
    </location>
</feature>
<gene>
    <name evidence="2" type="ORF">Tco_0772613</name>
</gene>
<keyword evidence="3" id="KW-1185">Reference proteome</keyword>
<dbReference type="EMBL" id="BQNB010011392">
    <property type="protein sequence ID" value="GJS89977.1"/>
    <property type="molecule type" value="Genomic_DNA"/>
</dbReference>
<protein>
    <submittedName>
        <fullName evidence="2">Uncharacterized protein</fullName>
    </submittedName>
</protein>
<sequence>MTNGPKEFQAPASTLQTEESVIEGTKSGAKTRRRKSIHKHSKHSSSKLEAPIFGPLSKEASKAPKGQSKKKKSTTANDKYLSQPSVSTLVIAEMHKEAQQATSGLTSLEVTGEVRSDTQLNIVVLASTTEPIFTTSTILHYEYASGRTNLSVLVDKIKSAMIGLKTAHETEPELGTLLTKLLANSLKPEFDKLIKAHDFSSFIPTDLKELPTKFEAVNGTMDDNGADAISSVSHKAENSSVPSAGQADTHPAEREKITNQATITQLFQRRQAKDPTNMNKQPTQMRG</sequence>
<comment type="caution">
    <text evidence="2">The sequence shown here is derived from an EMBL/GenBank/DDBJ whole genome shotgun (WGS) entry which is preliminary data.</text>
</comment>
<feature type="region of interest" description="Disordered" evidence="1">
    <location>
        <begin position="1"/>
        <end position="79"/>
    </location>
</feature>
<feature type="compositionally biased region" description="Basic residues" evidence="1">
    <location>
        <begin position="29"/>
        <end position="45"/>
    </location>
</feature>
<proteinExistence type="predicted"/>
<evidence type="ECO:0000256" key="1">
    <source>
        <dbReference type="SAM" id="MobiDB-lite"/>
    </source>
</evidence>
<reference evidence="2" key="2">
    <citation type="submission" date="2022-01" db="EMBL/GenBank/DDBJ databases">
        <authorList>
            <person name="Yamashiro T."/>
            <person name="Shiraishi A."/>
            <person name="Satake H."/>
            <person name="Nakayama K."/>
        </authorList>
    </citation>
    <scope>NUCLEOTIDE SEQUENCE</scope>
</reference>
<feature type="compositionally biased region" description="Polar residues" evidence="1">
    <location>
        <begin position="233"/>
        <end position="243"/>
    </location>
</feature>
<accession>A0ABQ4ZLA8</accession>
<feature type="compositionally biased region" description="Polar residues" evidence="1">
    <location>
        <begin position="258"/>
        <end position="287"/>
    </location>
</feature>
<dbReference type="Proteomes" id="UP001151760">
    <property type="component" value="Unassembled WGS sequence"/>
</dbReference>
<evidence type="ECO:0000313" key="2">
    <source>
        <dbReference type="EMBL" id="GJS89977.1"/>
    </source>
</evidence>
<evidence type="ECO:0000313" key="3">
    <source>
        <dbReference type="Proteomes" id="UP001151760"/>
    </source>
</evidence>
<name>A0ABQ4ZLA8_9ASTR</name>